<comment type="function">
    <text evidence="9">Part of the Sec protein translocase complex. Interacts with the SecYEG preprotein conducting channel. SecDF uses the proton motive force (PMF) to complete protein translocation after the ATP-dependent function of SecA.</text>
</comment>
<evidence type="ECO:0000313" key="12">
    <source>
        <dbReference type="EMBL" id="KKR71994.1"/>
    </source>
</evidence>
<evidence type="ECO:0000256" key="1">
    <source>
        <dbReference type="ARBA" id="ARBA00004651"/>
    </source>
</evidence>
<dbReference type="SUPFAM" id="SSF82866">
    <property type="entry name" value="Multidrug efflux transporter AcrB transmembrane domain"/>
    <property type="match status" value="1"/>
</dbReference>
<keyword evidence="3 9" id="KW-1003">Cell membrane</keyword>
<feature type="transmembrane region" description="Helical" evidence="9">
    <location>
        <begin position="12"/>
        <end position="31"/>
    </location>
</feature>
<comment type="subunit">
    <text evidence="9">Forms a complex with SecD. Part of the essential Sec protein translocation apparatus which comprises SecA, SecYEG and auxiliary proteins SecDF. Other proteins may also be involved.</text>
</comment>
<dbReference type="PRINTS" id="PR01755">
    <property type="entry name" value="SECFTRNLCASE"/>
</dbReference>
<reference evidence="12 13" key="1">
    <citation type="journal article" date="2015" name="Nature">
        <title>rRNA introns, odd ribosomes, and small enigmatic genomes across a large radiation of phyla.</title>
        <authorList>
            <person name="Brown C.T."/>
            <person name="Hug L.A."/>
            <person name="Thomas B.C."/>
            <person name="Sharon I."/>
            <person name="Castelle C.J."/>
            <person name="Singh A."/>
            <person name="Wilkins M.J."/>
            <person name="Williams K.H."/>
            <person name="Banfield J.F."/>
        </authorList>
    </citation>
    <scope>NUCLEOTIDE SEQUENCE [LARGE SCALE GENOMIC DNA]</scope>
</reference>
<proteinExistence type="inferred from homology"/>
<organism evidence="12 13">
    <name type="scientific">Candidatus Roizmanbacteria bacterium GW2011_GWB1_40_7</name>
    <dbReference type="NCBI Taxonomy" id="1618482"/>
    <lineage>
        <taxon>Bacteria</taxon>
        <taxon>Candidatus Roizmaniibacteriota</taxon>
    </lineage>
</organism>
<evidence type="ECO:0000256" key="3">
    <source>
        <dbReference type="ARBA" id="ARBA00022475"/>
    </source>
</evidence>
<dbReference type="GO" id="GO:0006605">
    <property type="term" value="P:protein targeting"/>
    <property type="evidence" value="ECO:0007669"/>
    <property type="project" value="UniProtKB-UniRule"/>
</dbReference>
<evidence type="ECO:0000256" key="2">
    <source>
        <dbReference type="ARBA" id="ARBA00022448"/>
    </source>
</evidence>
<dbReference type="GO" id="GO:0065002">
    <property type="term" value="P:intracellular protein transmembrane transport"/>
    <property type="evidence" value="ECO:0007669"/>
    <property type="project" value="UniProtKB-UniRule"/>
</dbReference>
<dbReference type="Gene3D" id="1.20.1640.10">
    <property type="entry name" value="Multidrug efflux transporter AcrB transmembrane domain"/>
    <property type="match status" value="1"/>
</dbReference>
<dbReference type="Pfam" id="PF02355">
    <property type="entry name" value="SecD_SecF_C"/>
    <property type="match status" value="1"/>
</dbReference>
<keyword evidence="2 9" id="KW-0813">Transport</keyword>
<dbReference type="Proteomes" id="UP000034664">
    <property type="component" value="Unassembled WGS sequence"/>
</dbReference>
<gene>
    <name evidence="9" type="primary">secF</name>
    <name evidence="12" type="ORF">UU14_C0014G0016</name>
</gene>
<dbReference type="AlphaFoldDB" id="A0A0G0T4P8"/>
<dbReference type="PANTHER" id="PTHR30081:SF8">
    <property type="entry name" value="PROTEIN TRANSLOCASE SUBUNIT SECF"/>
    <property type="match status" value="1"/>
</dbReference>
<feature type="transmembrane region" description="Helical" evidence="9">
    <location>
        <begin position="240"/>
        <end position="257"/>
    </location>
</feature>
<evidence type="ECO:0000256" key="7">
    <source>
        <dbReference type="ARBA" id="ARBA00023010"/>
    </source>
</evidence>
<evidence type="ECO:0000256" key="5">
    <source>
        <dbReference type="ARBA" id="ARBA00022927"/>
    </source>
</evidence>
<dbReference type="HAMAP" id="MF_01464_B">
    <property type="entry name" value="SecF_B"/>
    <property type="match status" value="1"/>
</dbReference>
<feature type="domain" description="Protein export membrane protein SecD/SecF C-terminal" evidence="11">
    <location>
        <begin position="112"/>
        <end position="292"/>
    </location>
</feature>
<dbReference type="PATRIC" id="fig|1618482.3.peg.618"/>
<keyword evidence="7 9" id="KW-0811">Translocation</keyword>
<protein>
    <recommendedName>
        <fullName evidence="9">Protein-export membrane protein SecF</fullName>
    </recommendedName>
</protein>
<evidence type="ECO:0000256" key="4">
    <source>
        <dbReference type="ARBA" id="ARBA00022692"/>
    </source>
</evidence>
<feature type="coiled-coil region" evidence="10">
    <location>
        <begin position="45"/>
        <end position="72"/>
    </location>
</feature>
<comment type="subcellular location">
    <subcellularLocation>
        <location evidence="1 9">Cell membrane</location>
        <topology evidence="1 9">Multi-pass membrane protein</topology>
    </subcellularLocation>
</comment>
<evidence type="ECO:0000256" key="10">
    <source>
        <dbReference type="SAM" id="Coils"/>
    </source>
</evidence>
<keyword evidence="4 9" id="KW-0812">Transmembrane</keyword>
<dbReference type="GO" id="GO:0015450">
    <property type="term" value="F:protein-transporting ATPase activity"/>
    <property type="evidence" value="ECO:0007669"/>
    <property type="project" value="InterPro"/>
</dbReference>
<evidence type="ECO:0000256" key="9">
    <source>
        <dbReference type="HAMAP-Rule" id="MF_01464"/>
    </source>
</evidence>
<dbReference type="NCBIfam" id="TIGR00966">
    <property type="entry name" value="transloc_SecF"/>
    <property type="match status" value="1"/>
</dbReference>
<dbReference type="InterPro" id="IPR022645">
    <property type="entry name" value="SecD/SecF_bac"/>
</dbReference>
<keyword evidence="8 9" id="KW-0472">Membrane</keyword>
<evidence type="ECO:0000256" key="8">
    <source>
        <dbReference type="ARBA" id="ARBA00023136"/>
    </source>
</evidence>
<accession>A0A0G0T4P8</accession>
<feature type="transmembrane region" description="Helical" evidence="9">
    <location>
        <begin position="189"/>
        <end position="210"/>
    </location>
</feature>
<evidence type="ECO:0000256" key="6">
    <source>
        <dbReference type="ARBA" id="ARBA00022989"/>
    </source>
</evidence>
<keyword evidence="5 9" id="KW-0653">Protein transport</keyword>
<evidence type="ECO:0000259" key="11">
    <source>
        <dbReference type="Pfam" id="PF02355"/>
    </source>
</evidence>
<evidence type="ECO:0000313" key="13">
    <source>
        <dbReference type="Proteomes" id="UP000034664"/>
    </source>
</evidence>
<comment type="similarity">
    <text evidence="9">Belongs to the SecD/SecF family. SecF subfamily.</text>
</comment>
<feature type="transmembrane region" description="Helical" evidence="9">
    <location>
        <begin position="159"/>
        <end position="183"/>
    </location>
</feature>
<dbReference type="InterPro" id="IPR005665">
    <property type="entry name" value="SecF_bac"/>
</dbReference>
<keyword evidence="10" id="KW-0175">Coiled coil</keyword>
<dbReference type="InterPro" id="IPR048634">
    <property type="entry name" value="SecD_SecF_C"/>
</dbReference>
<feature type="transmembrane region" description="Helical" evidence="9">
    <location>
        <begin position="263"/>
        <end position="290"/>
    </location>
</feature>
<dbReference type="GO" id="GO:0005886">
    <property type="term" value="C:plasma membrane"/>
    <property type="evidence" value="ECO:0007669"/>
    <property type="project" value="UniProtKB-SubCell"/>
</dbReference>
<dbReference type="GO" id="GO:0043952">
    <property type="term" value="P:protein transport by the Sec complex"/>
    <property type="evidence" value="ECO:0007669"/>
    <property type="project" value="UniProtKB-UniRule"/>
</dbReference>
<keyword evidence="6 9" id="KW-1133">Transmembrane helix</keyword>
<sequence length="297" mass="32813">MINFLKYRQIYLAISLAVLVPGVYSLLNWGLKPSIDFSGGTVVEITNYELGITNLEDKLKEKNVEIESIRQDNDIITVRTKPIDRSVWEEVKTELATESAQLQTEESTASAGLEELRFETVGPVLGKELLNKTLIAASIAIVVILLYVAWAFKSVTYGISAVIALFHDVLVVTGTFSLLGHFFGVEVDVLFVTALLTTMSFSVHDTIVVFDRIRESIRTEKLPFDATINKALSETMSRSINNSMTIIFMLLALVLLGGDTVKWFAVALLIGTISGTYSSPFVATPILYLLQSRKHGN</sequence>
<dbReference type="EMBL" id="LBZM01000014">
    <property type="protein sequence ID" value="KKR71994.1"/>
    <property type="molecule type" value="Genomic_DNA"/>
</dbReference>
<dbReference type="InterPro" id="IPR022813">
    <property type="entry name" value="SecD/SecF_arch_bac"/>
</dbReference>
<name>A0A0G0T4P8_9BACT</name>
<comment type="caution">
    <text evidence="12">The sequence shown here is derived from an EMBL/GenBank/DDBJ whole genome shotgun (WGS) entry which is preliminary data.</text>
</comment>
<dbReference type="PANTHER" id="PTHR30081">
    <property type="entry name" value="PROTEIN-EXPORT MEMBRANE PROTEIN SEC"/>
    <property type="match status" value="1"/>
</dbReference>
<feature type="transmembrane region" description="Helical" evidence="9">
    <location>
        <begin position="133"/>
        <end position="152"/>
    </location>
</feature>